<evidence type="ECO:0000256" key="1">
    <source>
        <dbReference type="ARBA" id="ARBA00007381"/>
    </source>
</evidence>
<dbReference type="EMBL" id="JH651384">
    <property type="protein sequence ID" value="EIJ33258.1"/>
    <property type="molecule type" value="Genomic_DNA"/>
</dbReference>
<dbReference type="InterPro" id="IPR018181">
    <property type="entry name" value="Heat_shock_70_CS"/>
</dbReference>
<reference evidence="8" key="1">
    <citation type="journal article" date="2011" name="Stand. Genomic Sci.">
        <title>Genome sequence of the filamentous, gliding Thiothrix nivea neotype strain (JP2(T)).</title>
        <authorList>
            <person name="Lapidus A."/>
            <person name="Nolan M."/>
            <person name="Lucas S."/>
            <person name="Glavina Del Rio T."/>
            <person name="Tice H."/>
            <person name="Cheng J.F."/>
            <person name="Tapia R."/>
            <person name="Han C."/>
            <person name="Goodwin L."/>
            <person name="Pitluck S."/>
            <person name="Liolios K."/>
            <person name="Pagani I."/>
            <person name="Ivanova N."/>
            <person name="Huntemann M."/>
            <person name="Mavromatis K."/>
            <person name="Mikhailova N."/>
            <person name="Pati A."/>
            <person name="Chen A."/>
            <person name="Palaniappan K."/>
            <person name="Land M."/>
            <person name="Brambilla E.M."/>
            <person name="Rohde M."/>
            <person name="Abt B."/>
            <person name="Verbarg S."/>
            <person name="Goker M."/>
            <person name="Bristow J."/>
            <person name="Eisen J.A."/>
            <person name="Markowitz V."/>
            <person name="Hugenholtz P."/>
            <person name="Kyrpides N.C."/>
            <person name="Klenk H.P."/>
            <person name="Woyke T."/>
        </authorList>
    </citation>
    <scope>NUCLEOTIDE SEQUENCE [LARGE SCALE GENOMIC DNA]</scope>
    <source>
        <strain evidence="8">ATCC 35100 / DSM 5205 / JP2</strain>
    </source>
</reference>
<accession>A0A656H9J0</accession>
<dbReference type="GO" id="GO:0019150">
    <property type="term" value="F:D-ribulokinase activity"/>
    <property type="evidence" value="ECO:0007669"/>
    <property type="project" value="TreeGrafter"/>
</dbReference>
<feature type="domain" description="Carbohydrate kinase FGGY C-terminal" evidence="6">
    <location>
        <begin position="238"/>
        <end position="412"/>
    </location>
</feature>
<dbReference type="Pfam" id="PF00370">
    <property type="entry name" value="FGGY_N"/>
    <property type="match status" value="1"/>
</dbReference>
<proteinExistence type="inferred from homology"/>
<dbReference type="InterPro" id="IPR043129">
    <property type="entry name" value="ATPase_NBD"/>
</dbReference>
<dbReference type="RefSeq" id="WP_002707212.1">
    <property type="nucleotide sequence ID" value="NZ_JH651384.1"/>
</dbReference>
<keyword evidence="4 7" id="KW-0418">Kinase</keyword>
<evidence type="ECO:0000256" key="4">
    <source>
        <dbReference type="ARBA" id="ARBA00022777"/>
    </source>
</evidence>
<evidence type="ECO:0000259" key="5">
    <source>
        <dbReference type="Pfam" id="PF00370"/>
    </source>
</evidence>
<dbReference type="PANTHER" id="PTHR10196">
    <property type="entry name" value="SUGAR KINASE"/>
    <property type="match status" value="1"/>
</dbReference>
<dbReference type="SUPFAM" id="SSF53067">
    <property type="entry name" value="Actin-like ATPase domain"/>
    <property type="match status" value="2"/>
</dbReference>
<evidence type="ECO:0000313" key="7">
    <source>
        <dbReference type="EMBL" id="EIJ33258.1"/>
    </source>
</evidence>
<dbReference type="InterPro" id="IPR018484">
    <property type="entry name" value="FGGY_N"/>
</dbReference>
<dbReference type="CDD" id="cd07783">
    <property type="entry name" value="ASKHA_NBD_FGGY_SePSK_AtXK1-like"/>
    <property type="match status" value="1"/>
</dbReference>
<evidence type="ECO:0000313" key="8">
    <source>
        <dbReference type="Proteomes" id="UP000005317"/>
    </source>
</evidence>
<dbReference type="Pfam" id="PF02782">
    <property type="entry name" value="FGGY_C"/>
    <property type="match status" value="1"/>
</dbReference>
<feature type="domain" description="Carbohydrate kinase FGGY N-terminal" evidence="5">
    <location>
        <begin position="5"/>
        <end position="210"/>
    </location>
</feature>
<dbReference type="InterPro" id="IPR000577">
    <property type="entry name" value="Carb_kinase_FGGY"/>
</dbReference>
<comment type="similarity">
    <text evidence="1">Belongs to the heat shock protein 70 family.</text>
</comment>
<dbReference type="AlphaFoldDB" id="A0A656H9J0"/>
<dbReference type="Gene3D" id="3.30.420.40">
    <property type="match status" value="2"/>
</dbReference>
<name>A0A656H9J0_THINJ</name>
<keyword evidence="8" id="KW-1185">Reference proteome</keyword>
<sequence length="419" mass="44940">MQGLYAGIDLGTSGCRLIVIDAGGGIQAATRVVYPANVEQAPELWWSAAQQVLAELPDSIRASLQAIAVDGTSGTILLTDAQGNPTTPVLMYNDARAVEQSRRIATVAPRESGAHGATSSLAKLLWLLENFPNQPHAHALHQADWIAGKLAGHLGFSDENNCLKLGYDPVKREWPRWVKSLVPEHLLPGVFVPGEQILAPSPDKGRAGKGFLPSIHAGTTDSIAAFLATGANRIGDAVTSLGSTIALKIISAQPVFAPEYGIYSHRLGDMWLAGGASNSGGAVLLQHFSRAELESLTPQLRPGEPTGLDYYPLSRPGERFPHADPHWQPCLAPRPQDDVQFLQAMLEGMTRIEHEGWRKLHELGAPYPKTLRTVGGGSRNPAWMQIRAKLIGVPLLPARHDEAAYGAALLALKGTAGRW</sequence>
<dbReference type="GO" id="GO:0005829">
    <property type="term" value="C:cytosol"/>
    <property type="evidence" value="ECO:0007669"/>
    <property type="project" value="TreeGrafter"/>
</dbReference>
<dbReference type="InterPro" id="IPR018485">
    <property type="entry name" value="FGGY_C"/>
</dbReference>
<protein>
    <submittedName>
        <fullName evidence="7">Carbohydrate kinase, FGGY</fullName>
    </submittedName>
</protein>
<dbReference type="PANTHER" id="PTHR10196:SF80">
    <property type="entry name" value="D-RIBULOSE KINASE"/>
    <property type="match status" value="1"/>
</dbReference>
<evidence type="ECO:0000259" key="6">
    <source>
        <dbReference type="Pfam" id="PF02782"/>
    </source>
</evidence>
<comment type="similarity">
    <text evidence="2">Belongs to the FGGY kinase family.</text>
</comment>
<evidence type="ECO:0000256" key="3">
    <source>
        <dbReference type="ARBA" id="ARBA00022679"/>
    </source>
</evidence>
<dbReference type="PROSITE" id="PS00297">
    <property type="entry name" value="HSP70_1"/>
    <property type="match status" value="1"/>
</dbReference>
<dbReference type="GO" id="GO:0004856">
    <property type="term" value="F:D-xylulokinase activity"/>
    <property type="evidence" value="ECO:0007669"/>
    <property type="project" value="TreeGrafter"/>
</dbReference>
<evidence type="ECO:0000256" key="2">
    <source>
        <dbReference type="ARBA" id="ARBA00009156"/>
    </source>
</evidence>
<dbReference type="Proteomes" id="UP000005317">
    <property type="component" value="Unassembled WGS sequence"/>
</dbReference>
<dbReference type="OrthoDB" id="9805576at2"/>
<gene>
    <name evidence="7" type="ORF">Thini_0621</name>
</gene>
<dbReference type="PIRSF" id="PIRSF000538">
    <property type="entry name" value="GlpK"/>
    <property type="match status" value="1"/>
</dbReference>
<dbReference type="GO" id="GO:0005997">
    <property type="term" value="P:xylulose metabolic process"/>
    <property type="evidence" value="ECO:0007669"/>
    <property type="project" value="TreeGrafter"/>
</dbReference>
<organism evidence="7 8">
    <name type="scientific">Thiothrix nivea (strain ATCC 35100 / DSM 5205 / JP2)</name>
    <dbReference type="NCBI Taxonomy" id="870187"/>
    <lineage>
        <taxon>Bacteria</taxon>
        <taxon>Pseudomonadati</taxon>
        <taxon>Pseudomonadota</taxon>
        <taxon>Gammaproteobacteria</taxon>
        <taxon>Thiotrichales</taxon>
        <taxon>Thiotrichaceae</taxon>
        <taxon>Thiothrix</taxon>
    </lineage>
</organism>
<keyword evidence="3" id="KW-0808">Transferase</keyword>